<sequence>MKKKTILSFFIIIGFFISACSHQEDIQNDFMFEEYSKGDKIVLNSVNGGAKTLIRTDKGFIVEGEEDKVLMIDFFGTFCAPCKEEALELSKLWKNNSNKFIIMGLTHFEDVSDETVKKFADDYGAYYFLSNDSQNDRIIAQILKDIDYQSMEQLPFKVVMKNGIYQNLSNYWDSNTSTNFYLGKIPTDFIQDDLDKIYKEK</sequence>
<evidence type="ECO:0000313" key="9">
    <source>
        <dbReference type="EMBL" id="EAL9203689.1"/>
    </source>
</evidence>
<comment type="caution">
    <text evidence="8">The sequence shown here is derived from an EMBL/GenBank/DDBJ whole genome shotgun (WGS) entry which is preliminary data.</text>
</comment>
<dbReference type="AlphaFoldDB" id="A0A3H9ISK4"/>
<dbReference type="EMBL" id="AACQHW010000001">
    <property type="protein sequence ID" value="EAL6850112.1"/>
    <property type="molecule type" value="Genomic_DNA"/>
</dbReference>
<dbReference type="Proteomes" id="UP000352088">
    <property type="component" value="Unassembled WGS sequence"/>
</dbReference>
<dbReference type="Proteomes" id="UP000365807">
    <property type="component" value="Unassembled WGS sequence"/>
</dbReference>
<evidence type="ECO:0000313" key="13">
    <source>
        <dbReference type="Proteomes" id="UP000411403"/>
    </source>
</evidence>
<dbReference type="Proteomes" id="UP000409545">
    <property type="component" value="Unassembled WGS sequence"/>
</dbReference>
<dbReference type="EMBL" id="AACGUZ010000004">
    <property type="protein sequence ID" value="EAK5103230.1"/>
    <property type="molecule type" value="Genomic_DNA"/>
</dbReference>
<evidence type="ECO:0000256" key="3">
    <source>
        <dbReference type="ARBA" id="ARBA00023157"/>
    </source>
</evidence>
<feature type="signal peptide" evidence="5">
    <location>
        <begin position="1"/>
        <end position="19"/>
    </location>
</feature>
<protein>
    <submittedName>
        <fullName evidence="8">TlpA family protein disulfide reductase</fullName>
    </submittedName>
</protein>
<evidence type="ECO:0000313" key="10">
    <source>
        <dbReference type="Proteomes" id="UP000352088"/>
    </source>
</evidence>
<keyword evidence="3" id="KW-1015">Disulfide bond</keyword>
<dbReference type="GO" id="GO:0030313">
    <property type="term" value="C:cell envelope"/>
    <property type="evidence" value="ECO:0007669"/>
    <property type="project" value="UniProtKB-SubCell"/>
</dbReference>
<name>A0A3H9ISK4_CAMCO</name>
<feature type="chain" id="PRO_5042709805" evidence="5">
    <location>
        <begin position="20"/>
        <end position="201"/>
    </location>
</feature>
<dbReference type="RefSeq" id="WP_002777181.1">
    <property type="nucleotide sequence ID" value="NZ_AANHVQ020000008.1"/>
</dbReference>
<dbReference type="Gene3D" id="3.40.30.10">
    <property type="entry name" value="Glutaredoxin"/>
    <property type="match status" value="1"/>
</dbReference>
<dbReference type="PANTHER" id="PTHR42852:SF6">
    <property type="entry name" value="THIOL:DISULFIDE INTERCHANGE PROTEIN DSBE"/>
    <property type="match status" value="1"/>
</dbReference>
<dbReference type="EMBL" id="AACSIE010000001">
    <property type="protein sequence ID" value="EAL9203689.1"/>
    <property type="molecule type" value="Genomic_DNA"/>
</dbReference>
<evidence type="ECO:0000313" key="12">
    <source>
        <dbReference type="Proteomes" id="UP000409545"/>
    </source>
</evidence>
<dbReference type="KEGG" id="ccof:VC76_05440"/>
<evidence type="ECO:0000256" key="4">
    <source>
        <dbReference type="ARBA" id="ARBA00023284"/>
    </source>
</evidence>
<comment type="subcellular location">
    <subcellularLocation>
        <location evidence="1">Cell envelope</location>
    </subcellularLocation>
</comment>
<proteinExistence type="predicted"/>
<accession>A0A3H9ISK4</accession>
<evidence type="ECO:0000313" key="6">
    <source>
        <dbReference type="EMBL" id="EAK4357348.1"/>
    </source>
</evidence>
<dbReference type="InterPro" id="IPR036249">
    <property type="entry name" value="Thioredoxin-like_sf"/>
</dbReference>
<dbReference type="PROSITE" id="PS00194">
    <property type="entry name" value="THIOREDOXIN_1"/>
    <property type="match status" value="1"/>
</dbReference>
<evidence type="ECO:0000256" key="2">
    <source>
        <dbReference type="ARBA" id="ARBA00022748"/>
    </source>
</evidence>
<dbReference type="GeneID" id="66543929"/>
<dbReference type="EMBL" id="AACGFG010000001">
    <property type="protein sequence ID" value="EAK4357348.1"/>
    <property type="molecule type" value="Genomic_DNA"/>
</dbReference>
<keyword evidence="5" id="KW-0732">Signal</keyword>
<organism evidence="8 10">
    <name type="scientific">Campylobacter coli</name>
    <dbReference type="NCBI Taxonomy" id="195"/>
    <lineage>
        <taxon>Bacteria</taxon>
        <taxon>Pseudomonadati</taxon>
        <taxon>Campylobacterota</taxon>
        <taxon>Epsilonproteobacteria</taxon>
        <taxon>Campylobacterales</taxon>
        <taxon>Campylobacteraceae</taxon>
        <taxon>Campylobacter</taxon>
    </lineage>
</organism>
<dbReference type="SUPFAM" id="SSF52833">
    <property type="entry name" value="Thioredoxin-like"/>
    <property type="match status" value="1"/>
</dbReference>
<evidence type="ECO:0000256" key="5">
    <source>
        <dbReference type="SAM" id="SignalP"/>
    </source>
</evidence>
<keyword evidence="2" id="KW-0201">Cytochrome c-type biogenesis</keyword>
<keyword evidence="4" id="KW-0676">Redox-active center</keyword>
<dbReference type="GO" id="GO:0017004">
    <property type="term" value="P:cytochrome complex assembly"/>
    <property type="evidence" value="ECO:0007669"/>
    <property type="project" value="UniProtKB-KW"/>
</dbReference>
<dbReference type="InterPro" id="IPR017937">
    <property type="entry name" value="Thioredoxin_CS"/>
</dbReference>
<evidence type="ECO:0000313" key="11">
    <source>
        <dbReference type="Proteomes" id="UP000365807"/>
    </source>
</evidence>
<evidence type="ECO:0000313" key="7">
    <source>
        <dbReference type="EMBL" id="EAK5103230.1"/>
    </source>
</evidence>
<dbReference type="InterPro" id="IPR050553">
    <property type="entry name" value="Thioredoxin_ResA/DsbE_sf"/>
</dbReference>
<dbReference type="Proteomes" id="UP000411403">
    <property type="component" value="Unassembled WGS sequence"/>
</dbReference>
<dbReference type="PANTHER" id="PTHR42852">
    <property type="entry name" value="THIOL:DISULFIDE INTERCHANGE PROTEIN DSBE"/>
    <property type="match status" value="1"/>
</dbReference>
<dbReference type="PROSITE" id="PS51257">
    <property type="entry name" value="PROKAR_LIPOPROTEIN"/>
    <property type="match status" value="1"/>
</dbReference>
<evidence type="ECO:0000256" key="1">
    <source>
        <dbReference type="ARBA" id="ARBA00004196"/>
    </source>
</evidence>
<dbReference type="CDD" id="cd02966">
    <property type="entry name" value="TlpA_like_family"/>
    <property type="match status" value="1"/>
</dbReference>
<gene>
    <name evidence="7" type="ORF">B9Q54_02950</name>
    <name evidence="6" type="ORF">C6T04_00150</name>
    <name evidence="8" type="ORF">DSX26_01350</name>
    <name evidence="9" type="ORF">DYU70_00670</name>
</gene>
<reference evidence="8 10" key="1">
    <citation type="submission" date="2018-07" db="EMBL/GenBank/DDBJ databases">
        <authorList>
            <consortium name="NARMS: The National Antimicrobial Resistance Monitoring System"/>
        </authorList>
    </citation>
    <scope>NUCLEOTIDE SEQUENCE [LARGE SCALE GENOMIC DNA]</scope>
    <source>
        <strain evidence="9 13">CVM N17C171</strain>
        <strain evidence="8 10">CVM N17C548</strain>
        <strain evidence="6 11">FSIS11807978</strain>
        <strain evidence="7 12">FSIS1711007</strain>
    </source>
</reference>
<evidence type="ECO:0000313" key="8">
    <source>
        <dbReference type="EMBL" id="EAL6850112.1"/>
    </source>
</evidence>